<dbReference type="Pfam" id="PF00389">
    <property type="entry name" value="2-Hacid_dh"/>
    <property type="match status" value="1"/>
</dbReference>
<evidence type="ECO:0000256" key="3">
    <source>
        <dbReference type="ARBA" id="ARBA00023027"/>
    </source>
</evidence>
<dbReference type="PANTHER" id="PTHR10996:SF178">
    <property type="entry name" value="2-HYDROXYACID DEHYDROGENASE YGL185C-RELATED"/>
    <property type="match status" value="1"/>
</dbReference>
<dbReference type="KEGG" id="halt:IM660_18020"/>
<dbReference type="InterPro" id="IPR006139">
    <property type="entry name" value="D-isomer_2_OHA_DH_cat_dom"/>
</dbReference>
<feature type="domain" description="D-isomer specific 2-hydroxyacid dehydrogenase NAD-binding" evidence="6">
    <location>
        <begin position="114"/>
        <end position="292"/>
    </location>
</feature>
<dbReference type="InterPro" id="IPR050223">
    <property type="entry name" value="D-isomer_2-hydroxyacid_DH"/>
</dbReference>
<keyword evidence="3" id="KW-0520">NAD</keyword>
<dbReference type="GO" id="GO:0030267">
    <property type="term" value="F:glyoxylate reductase (NADPH) activity"/>
    <property type="evidence" value="ECO:0007669"/>
    <property type="project" value="TreeGrafter"/>
</dbReference>
<dbReference type="SUPFAM" id="SSF51735">
    <property type="entry name" value="NAD(P)-binding Rossmann-fold domains"/>
    <property type="match status" value="1"/>
</dbReference>
<evidence type="ECO:0000256" key="4">
    <source>
        <dbReference type="RuleBase" id="RU003719"/>
    </source>
</evidence>
<dbReference type="AlphaFoldDB" id="A0A7M1SSN0"/>
<dbReference type="Proteomes" id="UP000593758">
    <property type="component" value="Chromosome"/>
</dbReference>
<dbReference type="GO" id="GO:0016618">
    <property type="term" value="F:hydroxypyruvate reductase [NAD(P)H] activity"/>
    <property type="evidence" value="ECO:0007669"/>
    <property type="project" value="TreeGrafter"/>
</dbReference>
<keyword evidence="8" id="KW-1185">Reference proteome</keyword>
<dbReference type="InterPro" id="IPR036291">
    <property type="entry name" value="NAD(P)-bd_dom_sf"/>
</dbReference>
<dbReference type="EMBL" id="CP063169">
    <property type="protein sequence ID" value="QOR70461.1"/>
    <property type="molecule type" value="Genomic_DNA"/>
</dbReference>
<evidence type="ECO:0000256" key="2">
    <source>
        <dbReference type="ARBA" id="ARBA00023002"/>
    </source>
</evidence>
<keyword evidence="2 4" id="KW-0560">Oxidoreductase</keyword>
<reference evidence="7 8" key="1">
    <citation type="submission" date="2020-10" db="EMBL/GenBank/DDBJ databases">
        <title>Haloactinobacterium sp. RN3S43, a bacterium isolated from saline soil.</title>
        <authorList>
            <person name="Sun J.-Q."/>
        </authorList>
    </citation>
    <scope>NUCLEOTIDE SEQUENCE [LARGE SCALE GENOMIC DNA]</scope>
    <source>
        <strain evidence="7 8">RN3S43</strain>
    </source>
</reference>
<gene>
    <name evidence="7" type="ORF">IM660_18020</name>
</gene>
<evidence type="ECO:0000313" key="8">
    <source>
        <dbReference type="Proteomes" id="UP000593758"/>
    </source>
</evidence>
<organism evidence="7 8">
    <name type="scientific">Ruania alkalisoli</name>
    <dbReference type="NCBI Taxonomy" id="2779775"/>
    <lineage>
        <taxon>Bacteria</taxon>
        <taxon>Bacillati</taxon>
        <taxon>Actinomycetota</taxon>
        <taxon>Actinomycetes</taxon>
        <taxon>Micrococcales</taxon>
        <taxon>Ruaniaceae</taxon>
        <taxon>Ruania</taxon>
    </lineage>
</organism>
<dbReference type="GO" id="GO:0051287">
    <property type="term" value="F:NAD binding"/>
    <property type="evidence" value="ECO:0007669"/>
    <property type="project" value="InterPro"/>
</dbReference>
<dbReference type="SUPFAM" id="SSF52283">
    <property type="entry name" value="Formate/glycerate dehydrogenase catalytic domain-like"/>
    <property type="match status" value="1"/>
</dbReference>
<dbReference type="CDD" id="cd12167">
    <property type="entry name" value="2-Hacid_dh_8"/>
    <property type="match status" value="1"/>
</dbReference>
<feature type="domain" description="D-isomer specific 2-hydroxyacid dehydrogenase catalytic" evidence="5">
    <location>
        <begin position="47"/>
        <end position="323"/>
    </location>
</feature>
<proteinExistence type="inferred from homology"/>
<evidence type="ECO:0000259" key="5">
    <source>
        <dbReference type="Pfam" id="PF00389"/>
    </source>
</evidence>
<sequence>MIDYALAVGSARLTERLFGTSLDVLRDVQGRRVGDILHDLRSPASDQTLAQAEALVTGWDTAPLTADVLARAPRLRLVVHAGGGTDHLFPDGYGGLTVLDVGDVNAVPVAEYTLAMILLANKETFRAQQLYRHRRTVVDREEEFPVAGNYDRTIGVISASRIGRLVIEHLESFPGLRTLLYDPHPSARAGLPPGVVRVDLDTLLASSDVVTVHAPVLPETHRMIGSRELALLRDGATLINTARGSLIDAGALEAELVSGRIQAILDVTDPEPLPAQSPLYDLPHVLLTPHIAGSVGTELRRMGAAVADHLTAAAQHQHATQPVPR</sequence>
<dbReference type="PROSITE" id="PS00670">
    <property type="entry name" value="D_2_HYDROXYACID_DH_2"/>
    <property type="match status" value="1"/>
</dbReference>
<dbReference type="PANTHER" id="PTHR10996">
    <property type="entry name" value="2-HYDROXYACID DEHYDROGENASE-RELATED"/>
    <property type="match status" value="1"/>
</dbReference>
<accession>A0A7M1SSN0</accession>
<dbReference type="GO" id="GO:0005829">
    <property type="term" value="C:cytosol"/>
    <property type="evidence" value="ECO:0007669"/>
    <property type="project" value="TreeGrafter"/>
</dbReference>
<evidence type="ECO:0000256" key="1">
    <source>
        <dbReference type="ARBA" id="ARBA00005854"/>
    </source>
</evidence>
<dbReference type="Pfam" id="PF02826">
    <property type="entry name" value="2-Hacid_dh_C"/>
    <property type="match status" value="1"/>
</dbReference>
<comment type="similarity">
    <text evidence="1 4">Belongs to the D-isomer specific 2-hydroxyacid dehydrogenase family.</text>
</comment>
<evidence type="ECO:0000313" key="7">
    <source>
        <dbReference type="EMBL" id="QOR70461.1"/>
    </source>
</evidence>
<dbReference type="RefSeq" id="WP_193497141.1">
    <property type="nucleotide sequence ID" value="NZ_CP063169.1"/>
</dbReference>
<name>A0A7M1SSN0_9MICO</name>
<dbReference type="InterPro" id="IPR006140">
    <property type="entry name" value="D-isomer_DH_NAD-bd"/>
</dbReference>
<dbReference type="Gene3D" id="3.40.50.720">
    <property type="entry name" value="NAD(P)-binding Rossmann-like Domain"/>
    <property type="match status" value="2"/>
</dbReference>
<evidence type="ECO:0000259" key="6">
    <source>
        <dbReference type="Pfam" id="PF02826"/>
    </source>
</evidence>
<dbReference type="InterPro" id="IPR029753">
    <property type="entry name" value="D-isomer_DH_CS"/>
</dbReference>
<protein>
    <submittedName>
        <fullName evidence="7">Hydroxyacid dehydrogenase</fullName>
    </submittedName>
</protein>